<dbReference type="KEGG" id="crq:GCK72_008558"/>
<dbReference type="PANTHER" id="PTHR22899:SF0">
    <property type="entry name" value="F-BOX ASSOCIATED DOMAIN-CONTAINING PROTEIN-RELATED"/>
    <property type="match status" value="1"/>
</dbReference>
<dbReference type="CTD" id="9806397"/>
<protein>
    <recommendedName>
        <fullName evidence="1">Sdz-33 F-box domain-containing protein</fullName>
    </recommendedName>
</protein>
<reference evidence="2 3" key="1">
    <citation type="submission" date="2019-12" db="EMBL/GenBank/DDBJ databases">
        <title>Chromosome-level assembly of the Caenorhabditis remanei genome.</title>
        <authorList>
            <person name="Teterina A.A."/>
            <person name="Willis J.H."/>
            <person name="Phillips P.C."/>
        </authorList>
    </citation>
    <scope>NUCLEOTIDE SEQUENCE [LARGE SCALE GENOMIC DNA]</scope>
    <source>
        <strain evidence="2 3">PX506</strain>
        <tissue evidence="2">Whole organism</tissue>
    </source>
</reference>
<dbReference type="Proteomes" id="UP000483820">
    <property type="component" value="Chromosome III"/>
</dbReference>
<dbReference type="RefSeq" id="XP_003094941.2">
    <property type="nucleotide sequence ID" value="XM_003094893.2"/>
</dbReference>
<evidence type="ECO:0000313" key="3">
    <source>
        <dbReference type="Proteomes" id="UP000483820"/>
    </source>
</evidence>
<accession>A0A6A5H009</accession>
<dbReference type="InterPro" id="IPR012885">
    <property type="entry name" value="F-box_Sdz-33"/>
</dbReference>
<proteinExistence type="predicted"/>
<comment type="caution">
    <text evidence="2">The sequence shown here is derived from an EMBL/GenBank/DDBJ whole genome shotgun (WGS) entry which is preliminary data.</text>
</comment>
<dbReference type="PANTHER" id="PTHR22899">
    <property type="entry name" value="CYCLIN-RELATED F-BOX FAMILY"/>
    <property type="match status" value="1"/>
</dbReference>
<evidence type="ECO:0000313" key="2">
    <source>
        <dbReference type="EMBL" id="KAF1760311.1"/>
    </source>
</evidence>
<dbReference type="Pfam" id="PF07735">
    <property type="entry name" value="FBA_2"/>
    <property type="match status" value="1"/>
</dbReference>
<organism evidence="2 3">
    <name type="scientific">Caenorhabditis remanei</name>
    <name type="common">Caenorhabditis vulgaris</name>
    <dbReference type="NCBI Taxonomy" id="31234"/>
    <lineage>
        <taxon>Eukaryota</taxon>
        <taxon>Metazoa</taxon>
        <taxon>Ecdysozoa</taxon>
        <taxon>Nematoda</taxon>
        <taxon>Chromadorea</taxon>
        <taxon>Rhabditida</taxon>
        <taxon>Rhabditina</taxon>
        <taxon>Rhabditomorpha</taxon>
        <taxon>Rhabditoidea</taxon>
        <taxon>Rhabditidae</taxon>
        <taxon>Peloderinae</taxon>
        <taxon>Caenorhabditis</taxon>
    </lineage>
</organism>
<name>A0A6A5H009_CAERE</name>
<dbReference type="EMBL" id="WUAV01000003">
    <property type="protein sequence ID" value="KAF1760311.1"/>
    <property type="molecule type" value="Genomic_DNA"/>
</dbReference>
<sequence length="124" mass="14624">MIIFYDVYSLDDMLSINIEHVNFAHPISQKQFNQFLKHWIRGSNPRLQDMALSINTTDFVRGKVYLNGIKCIEMSEKTKRKMSEDYFQPLFDDIIQIRRKDGTAAVIGTHKFEDILDIRFVVLH</sequence>
<evidence type="ECO:0000259" key="1">
    <source>
        <dbReference type="Pfam" id="PF07735"/>
    </source>
</evidence>
<dbReference type="GeneID" id="9806397"/>
<feature type="domain" description="Sdz-33 F-box" evidence="1">
    <location>
        <begin position="7"/>
        <end position="50"/>
    </location>
</feature>
<gene>
    <name evidence="2" type="ORF">GCK72_008558</name>
</gene>
<dbReference type="InterPro" id="IPR053222">
    <property type="entry name" value="Zygotic_Embryogenesis-Asso"/>
</dbReference>
<dbReference type="AlphaFoldDB" id="A0A6A5H009"/>